<dbReference type="InterPro" id="IPR058560">
    <property type="entry name" value="DNA_primase_C"/>
</dbReference>
<organism evidence="9 10">
    <name type="scientific">Biomphalaria glabrata</name>
    <name type="common">Bloodfluke planorb</name>
    <name type="synonym">Freshwater snail</name>
    <dbReference type="NCBI Taxonomy" id="6526"/>
    <lineage>
        <taxon>Eukaryota</taxon>
        <taxon>Metazoa</taxon>
        <taxon>Spiralia</taxon>
        <taxon>Lophotrochozoa</taxon>
        <taxon>Mollusca</taxon>
        <taxon>Gastropoda</taxon>
        <taxon>Heterobranchia</taxon>
        <taxon>Euthyneura</taxon>
        <taxon>Panpulmonata</taxon>
        <taxon>Hygrophila</taxon>
        <taxon>Lymnaeoidea</taxon>
        <taxon>Planorbidae</taxon>
        <taxon>Biomphalaria</taxon>
    </lineage>
</organism>
<evidence type="ECO:0000256" key="7">
    <source>
        <dbReference type="ARBA" id="ARBA00023014"/>
    </source>
</evidence>
<dbReference type="Pfam" id="PF26466">
    <property type="entry name" value="DNA_primase_lrg_N"/>
    <property type="match status" value="1"/>
</dbReference>
<dbReference type="Pfam" id="PF04104">
    <property type="entry name" value="DNA_primase_lrg"/>
    <property type="match status" value="1"/>
</dbReference>
<evidence type="ECO:0000256" key="2">
    <source>
        <dbReference type="ARBA" id="ARBA00022485"/>
    </source>
</evidence>
<reference evidence="10" key="1">
    <citation type="submission" date="2025-08" db="UniProtKB">
        <authorList>
            <consortium name="RefSeq"/>
        </authorList>
    </citation>
    <scope>IDENTIFICATION</scope>
</reference>
<dbReference type="GeneID" id="106074699"/>
<keyword evidence="2" id="KW-0004">4Fe-4S</keyword>
<dbReference type="AlphaFoldDB" id="A0A9W3BKC0"/>
<keyword evidence="4" id="KW-0235">DNA replication</keyword>
<dbReference type="GO" id="GO:0046872">
    <property type="term" value="F:metal ion binding"/>
    <property type="evidence" value="ECO:0007669"/>
    <property type="project" value="UniProtKB-KW"/>
</dbReference>
<proteinExistence type="predicted"/>
<accession>A0A9W3BKC0</accession>
<evidence type="ECO:0000313" key="10">
    <source>
        <dbReference type="RefSeq" id="XP_055899866.1"/>
    </source>
</evidence>
<evidence type="ECO:0000313" key="9">
    <source>
        <dbReference type="Proteomes" id="UP001165740"/>
    </source>
</evidence>
<dbReference type="Gene3D" id="1.20.930.80">
    <property type="match status" value="1"/>
</dbReference>
<dbReference type="PANTHER" id="PTHR10537">
    <property type="entry name" value="DNA PRIMASE LARGE SUBUNIT"/>
    <property type="match status" value="1"/>
</dbReference>
<evidence type="ECO:0000256" key="3">
    <source>
        <dbReference type="ARBA" id="ARBA00022515"/>
    </source>
</evidence>
<dbReference type="PANTHER" id="PTHR10537:SF4">
    <property type="entry name" value="DNA PRIMASE LARGE SUBUNIT"/>
    <property type="match status" value="1"/>
</dbReference>
<evidence type="ECO:0000256" key="6">
    <source>
        <dbReference type="ARBA" id="ARBA00023004"/>
    </source>
</evidence>
<feature type="domain" description="DNA primase large subunit C-terminal" evidence="8">
    <location>
        <begin position="243"/>
        <end position="412"/>
    </location>
</feature>
<keyword evidence="5" id="KW-0479">Metal-binding</keyword>
<dbReference type="GO" id="GO:0005658">
    <property type="term" value="C:alpha DNA polymerase:primase complex"/>
    <property type="evidence" value="ECO:0007669"/>
    <property type="project" value="TreeGrafter"/>
</dbReference>
<keyword evidence="3" id="KW-0639">Primosome</keyword>
<dbReference type="GO" id="GO:0006269">
    <property type="term" value="P:DNA replication, synthesis of primer"/>
    <property type="evidence" value="ECO:0007669"/>
    <property type="project" value="UniProtKB-KW"/>
</dbReference>
<keyword evidence="7" id="KW-0411">Iron-sulfur</keyword>
<evidence type="ECO:0000256" key="5">
    <source>
        <dbReference type="ARBA" id="ARBA00022723"/>
    </source>
</evidence>
<dbReference type="GO" id="GO:0051539">
    <property type="term" value="F:4 iron, 4 sulfur cluster binding"/>
    <property type="evidence" value="ECO:0007669"/>
    <property type="project" value="UniProtKB-KW"/>
</dbReference>
<protein>
    <submittedName>
        <fullName evidence="10">DNA primase large subunit-like isoform X2</fullName>
    </submittedName>
</protein>
<dbReference type="RefSeq" id="XP_055899866.1">
    <property type="nucleotide sequence ID" value="XM_056043891.1"/>
</dbReference>
<evidence type="ECO:0000256" key="4">
    <source>
        <dbReference type="ARBA" id="ARBA00022705"/>
    </source>
</evidence>
<dbReference type="InterPro" id="IPR007238">
    <property type="entry name" value="DNA_primase_lsu_euk/arc"/>
</dbReference>
<keyword evidence="6" id="KW-0408">Iron</keyword>
<keyword evidence="9" id="KW-1185">Reference proteome</keyword>
<evidence type="ECO:0000256" key="1">
    <source>
        <dbReference type="ARBA" id="ARBA00001966"/>
    </source>
</evidence>
<comment type="cofactor">
    <cofactor evidence="1">
        <name>[4Fe-4S] cluster</name>
        <dbReference type="ChEBI" id="CHEBI:49883"/>
    </cofactor>
</comment>
<evidence type="ECO:0000259" key="8">
    <source>
        <dbReference type="Pfam" id="PF04104"/>
    </source>
</evidence>
<dbReference type="GO" id="GO:0006270">
    <property type="term" value="P:DNA replication initiation"/>
    <property type="evidence" value="ECO:0007669"/>
    <property type="project" value="TreeGrafter"/>
</dbReference>
<gene>
    <name evidence="10" type="primary">LOC106074699</name>
</gene>
<dbReference type="Proteomes" id="UP001165740">
    <property type="component" value="Chromosome 10"/>
</dbReference>
<sequence length="745" mass="84707">MTKNYLFIYFCKMSFYLSPPEGIVSYEKLEMYGLKRLQFLIRLVQCRHDKEVEDVIQDTSIVDNSDCLIIGTAKDLISHYILRLLLGGCSETATFFCESESAFFKLQLKQMDKEELRIFFRGLDKNLKVFNVEEMCDDRSQTSVCLPFQMVLHLVASREVELQKGSAFVPLKLLKEVLQEQHQAVMSAFVQQARHAREAAIKDERIKRLAAVFKQVYRSEFKSSVDIQRNSTPLRLPELSSKEILFPPCMGNLMKALRHRHRLKHQDRIQLTLFLKELGLPLHDALLLWKHEYSKPDTSGDHKGWQGSEKKYIYNIQHLYGLQGGMINYRAHSCPSIQGRLLSCGDHGGCPFTVKDKTVLSRLAEDVGMKLSDLPLLERLSETRDFTSACQLYMLLMKLKVKREDNRSSNPNHTINDNEHETVTNVLHKSKNGIDASCKCKNGIDAPYKCKNGIDTPCKCKNGIDASCKCKNGIDAPYKCKNGIDTPCKCKNGIDAPYKCKNGMDAPCKSKNGMDAPCKCENGIDAPCKCKNGMNAPCKCKIGMDASCKCKNEIDAPCKCKNGIDAPCKCKNEIETVLNGLKIQSSENLNLYSFLGEYLEENSTNSYHLELNKIQSFDSCQESSKLKRCSCIFDESRKNKKICTSKNIYLKNVSGQSQSQFLSDFLDKELLGDTEVCHSKTYNSMKYDIETCHNIKMVPNDRHMHIPLARHRKPSECFFFYQNLNFSKCQSCETVKAGNVDVENV</sequence>
<name>A0A9W3BKC0_BIOGL</name>